<evidence type="ECO:0000256" key="3">
    <source>
        <dbReference type="ARBA" id="ARBA00023242"/>
    </source>
</evidence>
<evidence type="ECO:0000256" key="2">
    <source>
        <dbReference type="ARBA" id="ARBA00022737"/>
    </source>
</evidence>
<reference evidence="6 7" key="1">
    <citation type="journal article" date="2019" name="Sci. Rep.">
        <title>Comparative genomics of chytrid fungi reveal insights into the obligate biotrophic and pathogenic lifestyle of Synchytrium endobioticum.</title>
        <authorList>
            <person name="van de Vossenberg B.T.L.H."/>
            <person name="Warris S."/>
            <person name="Nguyen H.D.T."/>
            <person name="van Gent-Pelzer M.P.E."/>
            <person name="Joly D.L."/>
            <person name="van de Geest H.C."/>
            <person name="Bonants P.J.M."/>
            <person name="Smith D.S."/>
            <person name="Levesque C.A."/>
            <person name="van der Lee T.A.J."/>
        </authorList>
    </citation>
    <scope>NUCLEOTIDE SEQUENCE [LARGE SCALE GENOMIC DNA]</scope>
    <source>
        <strain evidence="6 7">CBS 809.83</strain>
    </source>
</reference>
<feature type="region of interest" description="Disordered" evidence="4">
    <location>
        <begin position="426"/>
        <end position="453"/>
    </location>
</feature>
<dbReference type="SMART" id="SM00386">
    <property type="entry name" value="HAT"/>
    <property type="match status" value="9"/>
</dbReference>
<feature type="domain" description="Suppressor of forked" evidence="5">
    <location>
        <begin position="56"/>
        <end position="649"/>
    </location>
</feature>
<dbReference type="GO" id="GO:0031124">
    <property type="term" value="P:mRNA 3'-end processing"/>
    <property type="evidence" value="ECO:0007669"/>
    <property type="project" value="InterPro"/>
</dbReference>
<dbReference type="PANTHER" id="PTHR19980">
    <property type="entry name" value="RNA CLEAVAGE STIMULATION FACTOR"/>
    <property type="match status" value="1"/>
</dbReference>
<dbReference type="EMBL" id="QEAQ01000128">
    <property type="protein sequence ID" value="TPX55089.1"/>
    <property type="molecule type" value="Genomic_DNA"/>
</dbReference>
<evidence type="ECO:0000313" key="7">
    <source>
        <dbReference type="Proteomes" id="UP000318582"/>
    </source>
</evidence>
<evidence type="ECO:0000256" key="4">
    <source>
        <dbReference type="SAM" id="MobiDB-lite"/>
    </source>
</evidence>
<dbReference type="PANTHER" id="PTHR19980:SF0">
    <property type="entry name" value="CLEAVAGE STIMULATION FACTOR SUBUNIT 3"/>
    <property type="match status" value="1"/>
</dbReference>
<feature type="region of interest" description="Disordered" evidence="4">
    <location>
        <begin position="679"/>
        <end position="764"/>
    </location>
</feature>
<protein>
    <recommendedName>
        <fullName evidence="5">Suppressor of forked domain-containing protein</fullName>
    </recommendedName>
</protein>
<dbReference type="SUPFAM" id="SSF48452">
    <property type="entry name" value="TPR-like"/>
    <property type="match status" value="2"/>
</dbReference>
<dbReference type="InterPro" id="IPR045243">
    <property type="entry name" value="Rna14-like"/>
</dbReference>
<dbReference type="Proteomes" id="UP000318582">
    <property type="component" value="Unassembled WGS sequence"/>
</dbReference>
<dbReference type="Gene3D" id="1.25.40.1040">
    <property type="match status" value="2"/>
</dbReference>
<feature type="compositionally biased region" description="Basic and acidic residues" evidence="4">
    <location>
        <begin position="442"/>
        <end position="453"/>
    </location>
</feature>
<dbReference type="InterPro" id="IPR008847">
    <property type="entry name" value="Suf"/>
</dbReference>
<evidence type="ECO:0000313" key="6">
    <source>
        <dbReference type="EMBL" id="TPX55089.1"/>
    </source>
</evidence>
<evidence type="ECO:0000256" key="1">
    <source>
        <dbReference type="ARBA" id="ARBA00004123"/>
    </source>
</evidence>
<dbReference type="InterPro" id="IPR003107">
    <property type="entry name" value="HAT"/>
</dbReference>
<keyword evidence="2" id="KW-0677">Repeat</keyword>
<sequence length="946" mass="105609">MDISAKESTPPTSDPPPTTTTGSGGATTGADAGGSGKMSDLYGKVVQPAPTPRPEKLEKLRIKTQKNPWDVDAWTTYMSEAQQKGNPELVREAFERLLEQFPTTSKHWIAYAEYEQKQRAYDRMEAIFGRCLRKVPSVELWKFYLNYVRRTHTAANMPPERKAEARATILKAYEFVLQNIGSDKEAGYIWTDYIQFVKSGETSSIYEDQQQMDLLRRAYNRAIWIPSTNIEQLWKDYDAFENGLNKLTAKKFLSEKSAGYMTARTAIRELKTLLDPIEKAQKSWMAKPPTWIDKEVQMLAAWKRYIAWERSNPLRLDDKSMWISRVMYAYKTCLLMLRYYPEIYYEASSFLKEVGKPEEAAAMLKSGVETLPTSLLLNLSLAELEESRKRDFKEISVMYETLITKLEATLTETNAKYDSEREKLMASLQKGDESSAPDDWDGERREREREKQKERQLEVEQKVEEKRKKELENIKRALSLVWVVYMRASRRAQNITAARIIFTRARKSAHCTYHVWVAAALMEYFCNKDANVAGRVFEIGLKSFNPAEDPQAPEFILHYLDFLINLNDDNNTRALFERALSALPADRAKPIWAKLLAYETEYGDLANVLKSEKRRADAYPGEANNTLVALSYLADRWSFLEINRVGEFELGLPAQYDLEKKVPGTVAGVPLSSAATAHAAASSASSHHHASKIDDRGAPQRKYQSLESVHPERYPRPDLNKWMAYKPETAASASGPGAPGGDHADTGGAGEGAGDRGQPPAAPGILVPDAVARLMAVLPPANIYNGPILPINDIIDLFRQIPLPTPATPPLMVSVPSTSAAQSSAQQGPSSSFPDRGGQPYGRSGPSAGYNQPPPQSRGFGGGFSASAGGSRDMDRGGGRGRGRGRGARPDGPAGPRSGMKRRGGFDDDQPSYDAPSHVNRPPEHDIFRARHQFKRVRESGTPGDM</sequence>
<organism evidence="6 7">
    <name type="scientific">Powellomyces hirtus</name>
    <dbReference type="NCBI Taxonomy" id="109895"/>
    <lineage>
        <taxon>Eukaryota</taxon>
        <taxon>Fungi</taxon>
        <taxon>Fungi incertae sedis</taxon>
        <taxon>Chytridiomycota</taxon>
        <taxon>Chytridiomycota incertae sedis</taxon>
        <taxon>Chytridiomycetes</taxon>
        <taxon>Spizellomycetales</taxon>
        <taxon>Powellomycetaceae</taxon>
        <taxon>Powellomyces</taxon>
    </lineage>
</organism>
<gene>
    <name evidence="6" type="ORF">PhCBS80983_g05611</name>
</gene>
<dbReference type="STRING" id="109895.A0A507DTL1"/>
<feature type="compositionally biased region" description="Basic and acidic residues" evidence="4">
    <location>
        <begin position="709"/>
        <end position="719"/>
    </location>
</feature>
<keyword evidence="3" id="KW-0539">Nucleus</keyword>
<feature type="compositionally biased region" description="Gly residues" evidence="4">
    <location>
        <begin position="22"/>
        <end position="36"/>
    </location>
</feature>
<dbReference type="Pfam" id="PF05843">
    <property type="entry name" value="Suf"/>
    <property type="match status" value="1"/>
</dbReference>
<dbReference type="GO" id="GO:0005634">
    <property type="term" value="C:nucleus"/>
    <property type="evidence" value="ECO:0007669"/>
    <property type="project" value="UniProtKB-SubCell"/>
</dbReference>
<dbReference type="AlphaFoldDB" id="A0A507DTL1"/>
<feature type="region of interest" description="Disordered" evidence="4">
    <location>
        <begin position="812"/>
        <end position="927"/>
    </location>
</feature>
<keyword evidence="7" id="KW-1185">Reference proteome</keyword>
<name>A0A507DTL1_9FUNG</name>
<comment type="subcellular location">
    <subcellularLocation>
        <location evidence="1">Nucleus</location>
    </subcellularLocation>
</comment>
<evidence type="ECO:0000259" key="5">
    <source>
        <dbReference type="Pfam" id="PF05843"/>
    </source>
</evidence>
<dbReference type="GO" id="GO:0003729">
    <property type="term" value="F:mRNA binding"/>
    <property type="evidence" value="ECO:0007669"/>
    <property type="project" value="TreeGrafter"/>
</dbReference>
<feature type="compositionally biased region" description="Low complexity" evidence="4">
    <location>
        <begin position="814"/>
        <end position="834"/>
    </location>
</feature>
<feature type="region of interest" description="Disordered" evidence="4">
    <location>
        <begin position="1"/>
        <end position="54"/>
    </location>
</feature>
<accession>A0A507DTL1</accession>
<dbReference type="InterPro" id="IPR011990">
    <property type="entry name" value="TPR-like_helical_dom_sf"/>
</dbReference>
<proteinExistence type="predicted"/>
<comment type="caution">
    <text evidence="6">The sequence shown here is derived from an EMBL/GenBank/DDBJ whole genome shotgun (WGS) entry which is preliminary data.</text>
</comment>